<dbReference type="Pfam" id="PF00753">
    <property type="entry name" value="Lactamase_B"/>
    <property type="match status" value="1"/>
</dbReference>
<protein>
    <submittedName>
        <fullName evidence="2">DNA internalization-related competence protein ComEC/Rec2</fullName>
    </submittedName>
</protein>
<dbReference type="EMBL" id="CYZD01000011">
    <property type="protein sequence ID" value="CUO43577.1"/>
    <property type="molecule type" value="Genomic_DNA"/>
</dbReference>
<evidence type="ECO:0000313" key="3">
    <source>
        <dbReference type="Proteomes" id="UP000095409"/>
    </source>
</evidence>
<dbReference type="SUPFAM" id="SSF56281">
    <property type="entry name" value="Metallo-hydrolase/oxidoreductase"/>
    <property type="match status" value="1"/>
</dbReference>
<reference evidence="2 3" key="1">
    <citation type="submission" date="2015-09" db="EMBL/GenBank/DDBJ databases">
        <authorList>
            <consortium name="Pathogen Informatics"/>
        </authorList>
    </citation>
    <scope>NUCLEOTIDE SEQUENCE [LARGE SCALE GENOMIC DNA]</scope>
    <source>
        <strain evidence="2 3">2789STDY5608837</strain>
    </source>
</reference>
<organism evidence="2 3">
    <name type="scientific">Blautia obeum</name>
    <dbReference type="NCBI Taxonomy" id="40520"/>
    <lineage>
        <taxon>Bacteria</taxon>
        <taxon>Bacillati</taxon>
        <taxon>Bacillota</taxon>
        <taxon>Clostridia</taxon>
        <taxon>Lachnospirales</taxon>
        <taxon>Lachnospiraceae</taxon>
        <taxon>Blautia</taxon>
    </lineage>
</organism>
<accession>A0A174F202</accession>
<name>A0A174F202_9FIRM</name>
<dbReference type="Proteomes" id="UP000095409">
    <property type="component" value="Unassembled WGS sequence"/>
</dbReference>
<dbReference type="InterPro" id="IPR052159">
    <property type="entry name" value="Competence_DNA_uptake"/>
</dbReference>
<dbReference type="PANTHER" id="PTHR30619:SF1">
    <property type="entry name" value="RECOMBINATION PROTEIN 2"/>
    <property type="match status" value="1"/>
</dbReference>
<dbReference type="InterPro" id="IPR001279">
    <property type="entry name" value="Metallo-B-lactamas"/>
</dbReference>
<gene>
    <name evidence="2" type="ORF">ERS852394_02181</name>
</gene>
<dbReference type="Gene3D" id="3.60.15.10">
    <property type="entry name" value="Ribonuclease Z/Hydroxyacylglutathione hydrolase-like"/>
    <property type="match status" value="1"/>
</dbReference>
<dbReference type="RefSeq" id="WP_055066287.1">
    <property type="nucleotide sequence ID" value="NZ_CYZD01000011.1"/>
</dbReference>
<sequence>MEINGVTIQMLPAASGDCIYLEFPDPDFRILIDGGYAKTYHKYLKKFLLKLAAEGKRLNLIVVTHIDDDHISGIRALLKENGDSRNPKIIEIDEIWFNSLNQCITSRNTEQGMSFAVKIILKSMCSTDIDFECEYKKQNISYTNGKNLAELIQAGGYRWNASVVNNLVSKGQIVQFGDLKITILNPGIETLTKMGKKWLYHLKQINSNNIEITRDPLFDAAFEGFLLNNEKNIEFKQENISYSSEDLDWLDKYAEYKDIEMDSKITNCSSIAILIDYKDIKMLFPGDSPIQLFENELPKILDVIKLPHHGSAKNISLEFIKNTKVKYYLLSTDGKRYIDHPGKAVIANIIKNTGNNTELIKNYEIKFLKGLGKLDAED</sequence>
<proteinExistence type="predicted"/>
<feature type="domain" description="Metallo-beta-lactamase" evidence="1">
    <location>
        <begin position="15"/>
        <end position="81"/>
    </location>
</feature>
<dbReference type="InterPro" id="IPR036866">
    <property type="entry name" value="RibonucZ/Hydroxyglut_hydro"/>
</dbReference>
<dbReference type="AlphaFoldDB" id="A0A174F202"/>
<dbReference type="PANTHER" id="PTHR30619">
    <property type="entry name" value="DNA INTERNALIZATION/COMPETENCE PROTEIN COMEC/REC2"/>
    <property type="match status" value="1"/>
</dbReference>
<evidence type="ECO:0000259" key="1">
    <source>
        <dbReference type="Pfam" id="PF00753"/>
    </source>
</evidence>
<evidence type="ECO:0000313" key="2">
    <source>
        <dbReference type="EMBL" id="CUO43577.1"/>
    </source>
</evidence>